<evidence type="ECO:0000256" key="5">
    <source>
        <dbReference type="ARBA" id="ARBA00022777"/>
    </source>
</evidence>
<keyword evidence="2" id="KW-0723">Serine/threonine-protein kinase</keyword>
<feature type="domain" description="Protein kinase" evidence="9">
    <location>
        <begin position="40"/>
        <end position="277"/>
    </location>
</feature>
<evidence type="ECO:0000256" key="1">
    <source>
        <dbReference type="ARBA" id="ARBA00012513"/>
    </source>
</evidence>
<keyword evidence="3" id="KW-0808">Transferase</keyword>
<dbReference type="InterPro" id="IPR011009">
    <property type="entry name" value="Kinase-like_dom_sf"/>
</dbReference>
<organism evidence="10 11">
    <name type="scientific">Pseudoglutamicibacter cumminsii</name>
    <dbReference type="NCBI Taxonomy" id="156979"/>
    <lineage>
        <taxon>Bacteria</taxon>
        <taxon>Bacillati</taxon>
        <taxon>Actinomycetota</taxon>
        <taxon>Actinomycetes</taxon>
        <taxon>Micrococcales</taxon>
        <taxon>Micrococcaceae</taxon>
        <taxon>Pseudoglutamicibacter</taxon>
    </lineage>
</organism>
<dbReference type="EMBL" id="QFWG01000003">
    <property type="protein sequence ID" value="PWI28071.1"/>
    <property type="molecule type" value="Genomic_DNA"/>
</dbReference>
<evidence type="ECO:0000256" key="7">
    <source>
        <dbReference type="SAM" id="MobiDB-lite"/>
    </source>
</evidence>
<keyword evidence="11" id="KW-1185">Reference proteome</keyword>
<accession>A0ABX5L5L0</accession>
<keyword evidence="8" id="KW-1133">Transmembrane helix</keyword>
<evidence type="ECO:0000256" key="4">
    <source>
        <dbReference type="ARBA" id="ARBA00022741"/>
    </source>
</evidence>
<evidence type="ECO:0000256" key="8">
    <source>
        <dbReference type="SAM" id="Phobius"/>
    </source>
</evidence>
<dbReference type="SMART" id="SM00220">
    <property type="entry name" value="S_TKc"/>
    <property type="match status" value="1"/>
</dbReference>
<evidence type="ECO:0000313" key="11">
    <source>
        <dbReference type="Proteomes" id="UP000245514"/>
    </source>
</evidence>
<dbReference type="Pfam" id="PF00069">
    <property type="entry name" value="Pkinase"/>
    <property type="match status" value="1"/>
</dbReference>
<gene>
    <name evidence="10" type="ORF">CAY35_03360</name>
</gene>
<keyword evidence="6" id="KW-0067">ATP-binding</keyword>
<sequence>MHTDFQNVHVLSFVTRRSESRMPYEPEDQQPEVLERDVSRDIRSYLRSGGEADVHFETRGGHTVAVRRTRQSSQEPDQTVPAAWDHPHLVKIYSRELSGIRETDGPTLGAEDARQLVMEAVPGGSAAGLLEARGVLPVGEAVTLLVPIAQALAHLHAHGALHGDVSPQNVMFRADGAPVLIDPGNARALGAAPGHSMTAGFAPDEEEATQTRDVWGWGALAWFVLTGESPGEAKSRIPLPLLVEGIDERFAQLIDDCLASDPGERPAASEIAAEVLAVQEPEPLNIDQAIRAEGRALMLTQHRPTKAASRRKESRRASRRGRERPSFRLGTLLNSVRGTPQSMIVTVAVLGMLTVASLLLFLSPRSQGEAQASRIDEPTQPTTSVKESGPASPPSPEASWQEELSEKEVERQLESRIDALNRRDAVALEKVYTERAEGLKSDRTMIENMRSQKHRFSGVEMRLQRVSIGTRQADTASASAVVELTLNAHTVETESGRVVAREPERTEALEVGFKRVGRSWKIDTISAAAKRKG</sequence>
<dbReference type="PANTHER" id="PTHR43289:SF6">
    <property type="entry name" value="SERINE_THREONINE-PROTEIN KINASE NEKL-3"/>
    <property type="match status" value="1"/>
</dbReference>
<feature type="region of interest" description="Disordered" evidence="7">
    <location>
        <begin position="302"/>
        <end position="331"/>
    </location>
</feature>
<dbReference type="PROSITE" id="PS50011">
    <property type="entry name" value="PROTEIN_KINASE_DOM"/>
    <property type="match status" value="1"/>
</dbReference>
<keyword evidence="5" id="KW-0418">Kinase</keyword>
<keyword evidence="8" id="KW-0812">Transmembrane</keyword>
<dbReference type="EC" id="2.7.11.1" evidence="1"/>
<dbReference type="Proteomes" id="UP000245514">
    <property type="component" value="Unassembled WGS sequence"/>
</dbReference>
<dbReference type="PANTHER" id="PTHR43289">
    <property type="entry name" value="MITOGEN-ACTIVATED PROTEIN KINASE KINASE KINASE 20-RELATED"/>
    <property type="match status" value="1"/>
</dbReference>
<evidence type="ECO:0000313" key="10">
    <source>
        <dbReference type="EMBL" id="PWI28071.1"/>
    </source>
</evidence>
<proteinExistence type="predicted"/>
<dbReference type="SUPFAM" id="SSF56112">
    <property type="entry name" value="Protein kinase-like (PK-like)"/>
    <property type="match status" value="1"/>
</dbReference>
<evidence type="ECO:0000256" key="3">
    <source>
        <dbReference type="ARBA" id="ARBA00022679"/>
    </source>
</evidence>
<feature type="transmembrane region" description="Helical" evidence="8">
    <location>
        <begin position="343"/>
        <end position="362"/>
    </location>
</feature>
<feature type="compositionally biased region" description="Basic residues" evidence="7">
    <location>
        <begin position="303"/>
        <end position="322"/>
    </location>
</feature>
<keyword evidence="8" id="KW-0472">Membrane</keyword>
<keyword evidence="4" id="KW-0547">Nucleotide-binding</keyword>
<reference evidence="10 11" key="1">
    <citation type="submission" date="2018-05" db="EMBL/GenBank/DDBJ databases">
        <title>Draft Genome Sequence of Arthrobacter cumminsii IME1328, Isolated from a Patient Who Suffered from Foot Ulcers in China.</title>
        <authorList>
            <person name="Li M."/>
            <person name="Jiang Z."/>
            <person name="Sun Q."/>
            <person name="Tong Y."/>
        </authorList>
    </citation>
    <scope>NUCLEOTIDE SEQUENCE [LARGE SCALE GENOMIC DNA]</scope>
    <source>
        <strain evidence="10 11">IME1328</strain>
    </source>
</reference>
<evidence type="ECO:0000256" key="6">
    <source>
        <dbReference type="ARBA" id="ARBA00022840"/>
    </source>
</evidence>
<evidence type="ECO:0000259" key="9">
    <source>
        <dbReference type="PROSITE" id="PS50011"/>
    </source>
</evidence>
<dbReference type="InterPro" id="IPR000719">
    <property type="entry name" value="Prot_kinase_dom"/>
</dbReference>
<protein>
    <recommendedName>
        <fullName evidence="1">non-specific serine/threonine protein kinase</fullName>
        <ecNumber evidence="1">2.7.11.1</ecNumber>
    </recommendedName>
</protein>
<dbReference type="Gene3D" id="1.10.510.10">
    <property type="entry name" value="Transferase(Phosphotransferase) domain 1"/>
    <property type="match status" value="1"/>
</dbReference>
<feature type="region of interest" description="Disordered" evidence="7">
    <location>
        <begin position="61"/>
        <end position="80"/>
    </location>
</feature>
<comment type="caution">
    <text evidence="10">The sequence shown here is derived from an EMBL/GenBank/DDBJ whole genome shotgun (WGS) entry which is preliminary data.</text>
</comment>
<name>A0ABX5L5L0_9MICC</name>
<feature type="region of interest" description="Disordered" evidence="7">
    <location>
        <begin position="369"/>
        <end position="407"/>
    </location>
</feature>
<evidence type="ECO:0000256" key="2">
    <source>
        <dbReference type="ARBA" id="ARBA00022527"/>
    </source>
</evidence>